<protein>
    <recommendedName>
        <fullName evidence="3">F-box domain-containing protein</fullName>
    </recommendedName>
</protein>
<organism evidence="1 2">
    <name type="scientific">Melanoplus sanguinipes entomopoxvirus</name>
    <name type="common">MsEPV</name>
    <dbReference type="NCBI Taxonomy" id="83191"/>
    <lineage>
        <taxon>Viruses</taxon>
        <taxon>Varidnaviria</taxon>
        <taxon>Bamfordvirae</taxon>
        <taxon>Nucleocytoviricota</taxon>
        <taxon>Pokkesviricetes</taxon>
        <taxon>Chitovirales</taxon>
        <taxon>Poxviridae</taxon>
        <taxon>Entomopoxvirinae</taxon>
        <taxon>Deltaentomopoxvirus</taxon>
        <taxon>Deltaentomopoxvirus msanguinipes</taxon>
    </lineage>
</organism>
<dbReference type="Proteomes" id="UP000172353">
    <property type="component" value="Segment"/>
</dbReference>
<dbReference type="CDD" id="cd09917">
    <property type="entry name" value="F-box_SF"/>
    <property type="match status" value="1"/>
</dbReference>
<sequence length="244" mass="28739">MSVLNKYTIEYICKYLSPNSILNLSLVNKHICSIIHNELYNINYKISNRKYNRLSDKFELFLNINTFNIIRNTISYNLTSLSISNIRISDCCISQLYNLKNLIIKKSIIDQNLPQSLKRCIMIDVDIKINDVIKNLYNLHSLGLTIKKNIKLDFPNSITTLSIIESKFTKININNIVNKANIYLLFNRNLTKINLPNESYLTIVNCNKLKQIYTNEYTIIDTYKIKKILNIELYHKYLLKYKSY</sequence>
<dbReference type="KEGG" id="vg:1449936"/>
<accession>Q9YVU6</accession>
<evidence type="ECO:0000313" key="1">
    <source>
        <dbReference type="EMBL" id="AAC97673.1"/>
    </source>
</evidence>
<gene>
    <name evidence="1" type="primary">MSV146</name>
</gene>
<evidence type="ECO:0008006" key="3">
    <source>
        <dbReference type="Google" id="ProtNLM"/>
    </source>
</evidence>
<organismHost>
    <name type="scientific">Melanoplus sanguinipes</name>
    <name type="common">Migratory grasshopper</name>
    <dbReference type="NCBI Taxonomy" id="65742"/>
</organismHost>
<dbReference type="EMBL" id="AF063866">
    <property type="protein sequence ID" value="AAC97673.1"/>
    <property type="molecule type" value="Genomic_DNA"/>
</dbReference>
<dbReference type="PIR" id="T28307">
    <property type="entry name" value="T28307"/>
</dbReference>
<keyword evidence="2" id="KW-1185">Reference proteome</keyword>
<reference evidence="1 2" key="1">
    <citation type="journal article" date="1999" name="J. Virol.">
        <title>The genome of Melanoplus sanguinipes entomopoxvirus.</title>
        <authorList>
            <person name="Afonso C.L."/>
            <person name="Tulman E.R."/>
            <person name="Lu Z."/>
            <person name="Oma E."/>
            <person name="Kutish G.F."/>
            <person name="Rock D.L."/>
        </authorList>
    </citation>
    <scope>NUCLEOTIDE SEQUENCE [LARGE SCALE GENOMIC DNA]</scope>
    <source>
        <strain evidence="1">Tucson</strain>
    </source>
</reference>
<name>Q9YVU6_MSEPV</name>
<evidence type="ECO:0000313" key="2">
    <source>
        <dbReference type="Proteomes" id="UP000172353"/>
    </source>
</evidence>
<dbReference type="RefSeq" id="NP_048217.1">
    <property type="nucleotide sequence ID" value="NC_001993.1"/>
</dbReference>
<dbReference type="GeneID" id="1449936"/>
<proteinExistence type="predicted"/>